<gene>
    <name evidence="1" type="ORF">LVIROSA_LOCUS16554</name>
</gene>
<protein>
    <submittedName>
        <fullName evidence="1">Uncharacterized protein</fullName>
    </submittedName>
</protein>
<dbReference type="AlphaFoldDB" id="A0AAU9MPB8"/>
<name>A0AAU9MPB8_9ASTR</name>
<dbReference type="EMBL" id="CAKMRJ010003036">
    <property type="protein sequence ID" value="CAH1429713.1"/>
    <property type="molecule type" value="Genomic_DNA"/>
</dbReference>
<dbReference type="Proteomes" id="UP001157418">
    <property type="component" value="Unassembled WGS sequence"/>
</dbReference>
<proteinExistence type="predicted"/>
<evidence type="ECO:0000313" key="2">
    <source>
        <dbReference type="Proteomes" id="UP001157418"/>
    </source>
</evidence>
<comment type="caution">
    <text evidence="1">The sequence shown here is derived from an EMBL/GenBank/DDBJ whole genome shotgun (WGS) entry which is preliminary data.</text>
</comment>
<keyword evidence="2" id="KW-1185">Reference proteome</keyword>
<accession>A0AAU9MPB8</accession>
<sequence>MKDRYREKEATGHVSASCVQSIGRKAVGGCLLAVDNVSVPYYGATTPIASHRFQSDSNNISSTVFHSVLPSMTCLPMSTFCRLHIGSPVGLPPLLPLLDSPLEIMDKALEKYGNDIAIGFRLKVFFLDQCKHPGRTFNGSVAWSG</sequence>
<organism evidence="1 2">
    <name type="scientific">Lactuca virosa</name>
    <dbReference type="NCBI Taxonomy" id="75947"/>
    <lineage>
        <taxon>Eukaryota</taxon>
        <taxon>Viridiplantae</taxon>
        <taxon>Streptophyta</taxon>
        <taxon>Embryophyta</taxon>
        <taxon>Tracheophyta</taxon>
        <taxon>Spermatophyta</taxon>
        <taxon>Magnoliopsida</taxon>
        <taxon>eudicotyledons</taxon>
        <taxon>Gunneridae</taxon>
        <taxon>Pentapetalae</taxon>
        <taxon>asterids</taxon>
        <taxon>campanulids</taxon>
        <taxon>Asterales</taxon>
        <taxon>Asteraceae</taxon>
        <taxon>Cichorioideae</taxon>
        <taxon>Cichorieae</taxon>
        <taxon>Lactucinae</taxon>
        <taxon>Lactuca</taxon>
    </lineage>
</organism>
<reference evidence="1 2" key="1">
    <citation type="submission" date="2022-01" db="EMBL/GenBank/DDBJ databases">
        <authorList>
            <person name="Xiong W."/>
            <person name="Schranz E."/>
        </authorList>
    </citation>
    <scope>NUCLEOTIDE SEQUENCE [LARGE SCALE GENOMIC DNA]</scope>
</reference>
<evidence type="ECO:0000313" key="1">
    <source>
        <dbReference type="EMBL" id="CAH1429713.1"/>
    </source>
</evidence>